<protein>
    <submittedName>
        <fullName evidence="4">CBS-domain-containing membrane protein</fullName>
    </submittedName>
</protein>
<dbReference type="SMART" id="SM00116">
    <property type="entry name" value="CBS"/>
    <property type="match status" value="2"/>
</dbReference>
<sequence>MADTTIEACIPVDISDDDILEAMRDISGYVDITPGDFREVYLKAYEHALRRLMHSVKVKDVMTRDVVTVVRSTPIREVAELMAKRRVSGVPVLEADGTVAGIISERDFLWAMGGGGPQTFMDVVSDCLKGGRCLAAPMRLQVAEDIMSSPAVVVTPEVPVMEVGDMIIRHGINRIPVVDESGKLIGIASRADVIHRSW</sequence>
<dbReference type="InterPro" id="IPR000644">
    <property type="entry name" value="CBS_dom"/>
</dbReference>
<evidence type="ECO:0000256" key="2">
    <source>
        <dbReference type="PROSITE-ProRule" id="PRU00703"/>
    </source>
</evidence>
<gene>
    <name evidence="4" type="ordered locus">Desti_1872</name>
</gene>
<reference evidence="5" key="1">
    <citation type="submission" date="2012-06" db="EMBL/GenBank/DDBJ databases">
        <title>Complete sequence of chromosome of Desulfomonile tiedjei DSM 6799.</title>
        <authorList>
            <person name="Lucas S."/>
            <person name="Copeland A."/>
            <person name="Lapidus A."/>
            <person name="Glavina del Rio T."/>
            <person name="Dalin E."/>
            <person name="Tice H."/>
            <person name="Bruce D."/>
            <person name="Goodwin L."/>
            <person name="Pitluck S."/>
            <person name="Peters L."/>
            <person name="Ovchinnikova G."/>
            <person name="Zeytun A."/>
            <person name="Lu M."/>
            <person name="Kyrpides N."/>
            <person name="Mavromatis K."/>
            <person name="Ivanova N."/>
            <person name="Brettin T."/>
            <person name="Detter J.C."/>
            <person name="Han C."/>
            <person name="Larimer F."/>
            <person name="Land M."/>
            <person name="Hauser L."/>
            <person name="Markowitz V."/>
            <person name="Cheng J.-F."/>
            <person name="Hugenholtz P."/>
            <person name="Woyke T."/>
            <person name="Wu D."/>
            <person name="Spring S."/>
            <person name="Schroeder M."/>
            <person name="Brambilla E."/>
            <person name="Klenk H.-P."/>
            <person name="Eisen J.A."/>
        </authorList>
    </citation>
    <scope>NUCLEOTIDE SEQUENCE [LARGE SCALE GENOMIC DNA]</scope>
    <source>
        <strain evidence="5">ATCC 49306 / DSM 6799 / DCB-1</strain>
    </source>
</reference>
<keyword evidence="1 2" id="KW-0129">CBS domain</keyword>
<dbReference type="HOGENOM" id="CLU_040681_9_0_7"/>
<dbReference type="InterPro" id="IPR051257">
    <property type="entry name" value="Diverse_CBS-Domain"/>
</dbReference>
<dbReference type="PROSITE" id="PS51371">
    <property type="entry name" value="CBS"/>
    <property type="match status" value="2"/>
</dbReference>
<evidence type="ECO:0000259" key="3">
    <source>
        <dbReference type="PROSITE" id="PS51371"/>
    </source>
</evidence>
<feature type="domain" description="CBS" evidence="3">
    <location>
        <begin position="62"/>
        <end position="118"/>
    </location>
</feature>
<proteinExistence type="predicted"/>
<dbReference type="OrthoDB" id="9811720at2"/>
<dbReference type="Pfam" id="PF00571">
    <property type="entry name" value="CBS"/>
    <property type="match status" value="2"/>
</dbReference>
<evidence type="ECO:0000313" key="4">
    <source>
        <dbReference type="EMBL" id="AFM24580.1"/>
    </source>
</evidence>
<evidence type="ECO:0000313" key="5">
    <source>
        <dbReference type="Proteomes" id="UP000006055"/>
    </source>
</evidence>
<dbReference type="KEGG" id="dti:Desti_1872"/>
<dbReference type="PATRIC" id="fig|706587.4.peg.2148"/>
<dbReference type="STRING" id="706587.Desti_1872"/>
<dbReference type="EMBL" id="CP003360">
    <property type="protein sequence ID" value="AFM24580.1"/>
    <property type="molecule type" value="Genomic_DNA"/>
</dbReference>
<dbReference type="Gene3D" id="3.10.580.10">
    <property type="entry name" value="CBS-domain"/>
    <property type="match status" value="1"/>
</dbReference>
<dbReference type="PANTHER" id="PTHR43080:SF2">
    <property type="entry name" value="CBS DOMAIN-CONTAINING PROTEIN"/>
    <property type="match status" value="1"/>
</dbReference>
<organism evidence="4 5">
    <name type="scientific">Desulfomonile tiedjei (strain ATCC 49306 / DSM 6799 / DCB-1)</name>
    <dbReference type="NCBI Taxonomy" id="706587"/>
    <lineage>
        <taxon>Bacteria</taxon>
        <taxon>Pseudomonadati</taxon>
        <taxon>Thermodesulfobacteriota</taxon>
        <taxon>Desulfomonilia</taxon>
        <taxon>Desulfomonilales</taxon>
        <taxon>Desulfomonilaceae</taxon>
        <taxon>Desulfomonile</taxon>
    </lineage>
</organism>
<name>I4C4T9_DESTA</name>
<dbReference type="AlphaFoldDB" id="I4C4T9"/>
<dbReference type="RefSeq" id="WP_014809725.1">
    <property type="nucleotide sequence ID" value="NC_018025.1"/>
</dbReference>
<dbReference type="PANTHER" id="PTHR43080">
    <property type="entry name" value="CBS DOMAIN-CONTAINING PROTEIN CBSX3, MITOCHONDRIAL"/>
    <property type="match status" value="1"/>
</dbReference>
<feature type="domain" description="CBS" evidence="3">
    <location>
        <begin position="147"/>
        <end position="198"/>
    </location>
</feature>
<evidence type="ECO:0000256" key="1">
    <source>
        <dbReference type="ARBA" id="ARBA00023122"/>
    </source>
</evidence>
<accession>I4C4T9</accession>
<dbReference type="SUPFAM" id="SSF54631">
    <property type="entry name" value="CBS-domain pair"/>
    <property type="match status" value="1"/>
</dbReference>
<keyword evidence="5" id="KW-1185">Reference proteome</keyword>
<dbReference type="InterPro" id="IPR046342">
    <property type="entry name" value="CBS_dom_sf"/>
</dbReference>
<dbReference type="Proteomes" id="UP000006055">
    <property type="component" value="Chromosome"/>
</dbReference>
<dbReference type="eggNOG" id="COG3448">
    <property type="taxonomic scope" value="Bacteria"/>
</dbReference>
<dbReference type="CDD" id="cd04586">
    <property type="entry name" value="CBS_pair_BON_assoc"/>
    <property type="match status" value="1"/>
</dbReference>